<reference evidence="3" key="1">
    <citation type="submission" date="2022-07" db="EMBL/GenBank/DDBJ databases">
        <title>Genome analysis of Parmales, a sister group of diatoms, reveals the evolutionary specialization of diatoms from phago-mixotrophs to photoautotrophs.</title>
        <authorList>
            <person name="Ban H."/>
            <person name="Sato S."/>
            <person name="Yoshikawa S."/>
            <person name="Kazumasa Y."/>
            <person name="Nakamura Y."/>
            <person name="Ichinomiya M."/>
            <person name="Saitoh K."/>
            <person name="Sato N."/>
            <person name="Blanc-Mathieu R."/>
            <person name="Endo H."/>
            <person name="Kuwata A."/>
            <person name="Ogata H."/>
        </authorList>
    </citation>
    <scope>NUCLEOTIDE SEQUENCE</scope>
</reference>
<comment type="caution">
    <text evidence="3">The sequence shown here is derived from an EMBL/GenBank/DDBJ whole genome shotgun (WGS) entry which is preliminary data.</text>
</comment>
<dbReference type="InterPro" id="IPR037802">
    <property type="entry name" value="SGF29"/>
</dbReference>
<evidence type="ECO:0000259" key="2">
    <source>
        <dbReference type="PROSITE" id="PS51518"/>
    </source>
</evidence>
<accession>A0A9W7FCL1</accession>
<dbReference type="InterPro" id="IPR010750">
    <property type="entry name" value="SGF29_tudor-like_dom"/>
</dbReference>
<dbReference type="AlphaFoldDB" id="A0A9W7FCL1"/>
<evidence type="ECO:0000313" key="4">
    <source>
        <dbReference type="Proteomes" id="UP001165082"/>
    </source>
</evidence>
<sequence>MEAARVLSSNTPSLQAYKRKRQKAAALPGEQVAAKTSRSDENGSWILASVQAYHPETETYDVQDEDDITKLIRIPFTNVMRLGTGQEVFLKGSDCMAIFPETTS</sequence>
<dbReference type="Proteomes" id="UP001165082">
    <property type="component" value="Unassembled WGS sequence"/>
</dbReference>
<feature type="non-terminal residue" evidence="3">
    <location>
        <position position="104"/>
    </location>
</feature>
<protein>
    <recommendedName>
        <fullName evidence="2">SGF29 C-terminal domain-containing protein</fullName>
    </recommendedName>
</protein>
<feature type="domain" description="SGF29 C-terminal" evidence="2">
    <location>
        <begin position="22"/>
        <end position="104"/>
    </location>
</feature>
<dbReference type="CDD" id="cd20393">
    <property type="entry name" value="Tudor_SGF29_rpt1"/>
    <property type="match status" value="1"/>
</dbReference>
<proteinExistence type="predicted"/>
<evidence type="ECO:0000256" key="1">
    <source>
        <dbReference type="SAM" id="MobiDB-lite"/>
    </source>
</evidence>
<dbReference type="PROSITE" id="PS51518">
    <property type="entry name" value="SGF29_C"/>
    <property type="match status" value="1"/>
</dbReference>
<name>A0A9W7FCL1_9STRA</name>
<dbReference type="EMBL" id="BRXZ01000327">
    <property type="protein sequence ID" value="GMI09623.1"/>
    <property type="molecule type" value="Genomic_DNA"/>
</dbReference>
<keyword evidence="4" id="KW-1185">Reference proteome</keyword>
<evidence type="ECO:0000313" key="3">
    <source>
        <dbReference type="EMBL" id="GMI09623.1"/>
    </source>
</evidence>
<dbReference type="PANTHER" id="PTHR21539:SF0">
    <property type="entry name" value="SAGA-ASSOCIATED FACTOR 29"/>
    <property type="match status" value="1"/>
</dbReference>
<dbReference type="Pfam" id="PF07039">
    <property type="entry name" value="SGF29_Tudor"/>
    <property type="match status" value="1"/>
</dbReference>
<dbReference type="PANTHER" id="PTHR21539">
    <property type="entry name" value="SAGA-ASSOCIATED FACTOR 29"/>
    <property type="match status" value="1"/>
</dbReference>
<dbReference type="Gene3D" id="2.30.30.140">
    <property type="match status" value="1"/>
</dbReference>
<gene>
    <name evidence="3" type="ORF">TrRE_jg1160</name>
</gene>
<dbReference type="GO" id="GO:0000124">
    <property type="term" value="C:SAGA complex"/>
    <property type="evidence" value="ECO:0007669"/>
    <property type="project" value="InterPro"/>
</dbReference>
<feature type="region of interest" description="Disordered" evidence="1">
    <location>
        <begin position="1"/>
        <end position="40"/>
    </location>
</feature>
<organism evidence="3 4">
    <name type="scientific">Triparma retinervis</name>
    <dbReference type="NCBI Taxonomy" id="2557542"/>
    <lineage>
        <taxon>Eukaryota</taxon>
        <taxon>Sar</taxon>
        <taxon>Stramenopiles</taxon>
        <taxon>Ochrophyta</taxon>
        <taxon>Bolidophyceae</taxon>
        <taxon>Parmales</taxon>
        <taxon>Triparmaceae</taxon>
        <taxon>Triparma</taxon>
    </lineage>
</organism>
<dbReference type="OrthoDB" id="5411773at2759"/>
<dbReference type="InterPro" id="IPR047288">
    <property type="entry name" value="Tudor_SGF29_rpt1"/>
</dbReference>